<name>A0A7M5VAM4_9CNID</name>
<dbReference type="EnsemblMetazoa" id="CLYHEMT009053.1">
    <property type="protein sequence ID" value="CLYHEMP009053.1"/>
    <property type="gene ID" value="CLYHEMG009053"/>
</dbReference>
<accession>A0A7M5VAM4</accession>
<keyword evidence="3" id="KW-1185">Reference proteome</keyword>
<dbReference type="OrthoDB" id="410104at2759"/>
<feature type="domain" description="Endonuclease/exonuclease/phosphatase" evidence="1">
    <location>
        <begin position="75"/>
        <end position="216"/>
    </location>
</feature>
<dbReference type="AlphaFoldDB" id="A0A7M5VAM4"/>
<dbReference type="InterPro" id="IPR036691">
    <property type="entry name" value="Endo/exonu/phosph_ase_sf"/>
</dbReference>
<dbReference type="Proteomes" id="UP000594262">
    <property type="component" value="Unplaced"/>
</dbReference>
<reference evidence="2" key="1">
    <citation type="submission" date="2021-01" db="UniProtKB">
        <authorList>
            <consortium name="EnsemblMetazoa"/>
        </authorList>
    </citation>
    <scope>IDENTIFICATION</scope>
</reference>
<evidence type="ECO:0000259" key="1">
    <source>
        <dbReference type="Pfam" id="PF14529"/>
    </source>
</evidence>
<dbReference type="Gene3D" id="3.60.10.10">
    <property type="entry name" value="Endonuclease/exonuclease/phosphatase"/>
    <property type="match status" value="1"/>
</dbReference>
<organism evidence="2 3">
    <name type="scientific">Clytia hemisphaerica</name>
    <dbReference type="NCBI Taxonomy" id="252671"/>
    <lineage>
        <taxon>Eukaryota</taxon>
        <taxon>Metazoa</taxon>
        <taxon>Cnidaria</taxon>
        <taxon>Hydrozoa</taxon>
        <taxon>Hydroidolina</taxon>
        <taxon>Leptothecata</taxon>
        <taxon>Obeliida</taxon>
        <taxon>Clytiidae</taxon>
        <taxon>Clytia</taxon>
    </lineage>
</organism>
<protein>
    <recommendedName>
        <fullName evidence="1">Endonuclease/exonuclease/phosphatase domain-containing protein</fullName>
    </recommendedName>
</protein>
<proteinExistence type="predicted"/>
<evidence type="ECO:0000313" key="2">
    <source>
        <dbReference type="EnsemblMetazoa" id="CLYHEMP009053.1"/>
    </source>
</evidence>
<dbReference type="Pfam" id="PF14529">
    <property type="entry name" value="Exo_endo_phos_2"/>
    <property type="match status" value="1"/>
</dbReference>
<dbReference type="InterPro" id="IPR005135">
    <property type="entry name" value="Endo/exonuclease/phosphatase"/>
</dbReference>
<sequence length="372" mass="43553">MWTSRSPSYQNGIGINKNSGTRDKAYEVYWSGHSSKRQHGVAIVIKVDSNIIVEEIKCINARLIAADINLYGCSIRIVNCYAPTEDSPTSSKEIFYTTLRKQLITDNNRKIICIGDFNATSSAAWHNSSLREHVIINDLVVNNNGERFHELFNTQKLSVINTWFTHKTCRRVTWHSPDGTTKKIYDFVLSCNWLRQYITNCRVYNSYDFDSDHRLVIATFKTPCTKLARYIKRNKTVQPKRLDYSSLTNAETLTRFKNTTTENLNTIELENDNTSLNDKLLKSINEAASNNIPVIRNPKIYQPWHNDEKLQELYRLKDDLMLRNSDQKTIKATRKAMAQRIERWLPILKVFLWWWFESHSVRKLEWSKLMDK</sequence>
<dbReference type="SUPFAM" id="SSF56219">
    <property type="entry name" value="DNase I-like"/>
    <property type="match status" value="1"/>
</dbReference>
<evidence type="ECO:0000313" key="3">
    <source>
        <dbReference type="Proteomes" id="UP000594262"/>
    </source>
</evidence>
<dbReference type="GO" id="GO:0003824">
    <property type="term" value="F:catalytic activity"/>
    <property type="evidence" value="ECO:0007669"/>
    <property type="project" value="InterPro"/>
</dbReference>